<proteinExistence type="predicted"/>
<name>A0A5B7F4Y2_PORTR</name>
<evidence type="ECO:0000313" key="3">
    <source>
        <dbReference type="Proteomes" id="UP000324222"/>
    </source>
</evidence>
<organism evidence="2 3">
    <name type="scientific">Portunus trituberculatus</name>
    <name type="common">Swimming crab</name>
    <name type="synonym">Neptunus trituberculatus</name>
    <dbReference type="NCBI Taxonomy" id="210409"/>
    <lineage>
        <taxon>Eukaryota</taxon>
        <taxon>Metazoa</taxon>
        <taxon>Ecdysozoa</taxon>
        <taxon>Arthropoda</taxon>
        <taxon>Crustacea</taxon>
        <taxon>Multicrustacea</taxon>
        <taxon>Malacostraca</taxon>
        <taxon>Eumalacostraca</taxon>
        <taxon>Eucarida</taxon>
        <taxon>Decapoda</taxon>
        <taxon>Pleocyemata</taxon>
        <taxon>Brachyura</taxon>
        <taxon>Eubrachyura</taxon>
        <taxon>Portunoidea</taxon>
        <taxon>Portunidae</taxon>
        <taxon>Portuninae</taxon>
        <taxon>Portunus</taxon>
    </lineage>
</organism>
<dbReference type="EMBL" id="VSRR010004604">
    <property type="protein sequence ID" value="MPC40173.1"/>
    <property type="molecule type" value="Genomic_DNA"/>
</dbReference>
<feature type="compositionally biased region" description="Polar residues" evidence="1">
    <location>
        <begin position="137"/>
        <end position="150"/>
    </location>
</feature>
<sequence length="157" mass="16170">MSDDKAGTSEGSVIDVMIGLNPRDSRVELSWARLSRMLESEKGRQPTSLFPPATVAFAGWANVCDGRQSLSLNGDGDGGGGGSSSSSSSSSSSGGGGGIIRRLPVIYQKAGGVERRARGVMKVPCEAEPFPDGTEGSGSLQSQTFGSSTPVKDKENK</sequence>
<comment type="caution">
    <text evidence="2">The sequence shown here is derived from an EMBL/GenBank/DDBJ whole genome shotgun (WGS) entry which is preliminary data.</text>
</comment>
<feature type="region of interest" description="Disordered" evidence="1">
    <location>
        <begin position="113"/>
        <end position="157"/>
    </location>
</feature>
<dbReference type="Proteomes" id="UP000324222">
    <property type="component" value="Unassembled WGS sequence"/>
</dbReference>
<keyword evidence="3" id="KW-1185">Reference proteome</keyword>
<dbReference type="AlphaFoldDB" id="A0A5B7F4Y2"/>
<protein>
    <submittedName>
        <fullName evidence="2">Uncharacterized protein</fullName>
    </submittedName>
</protein>
<evidence type="ECO:0000313" key="2">
    <source>
        <dbReference type="EMBL" id="MPC40173.1"/>
    </source>
</evidence>
<evidence type="ECO:0000256" key="1">
    <source>
        <dbReference type="SAM" id="MobiDB-lite"/>
    </source>
</evidence>
<gene>
    <name evidence="2" type="ORF">E2C01_033728</name>
</gene>
<reference evidence="2 3" key="1">
    <citation type="submission" date="2019-05" db="EMBL/GenBank/DDBJ databases">
        <title>Another draft genome of Portunus trituberculatus and its Hox gene families provides insights of decapod evolution.</title>
        <authorList>
            <person name="Jeong J.-H."/>
            <person name="Song I."/>
            <person name="Kim S."/>
            <person name="Choi T."/>
            <person name="Kim D."/>
            <person name="Ryu S."/>
            <person name="Kim W."/>
        </authorList>
    </citation>
    <scope>NUCLEOTIDE SEQUENCE [LARGE SCALE GENOMIC DNA]</scope>
    <source>
        <tissue evidence="2">Muscle</tissue>
    </source>
</reference>
<feature type="region of interest" description="Disordered" evidence="1">
    <location>
        <begin position="68"/>
        <end position="99"/>
    </location>
</feature>
<accession>A0A5B7F4Y2</accession>